<dbReference type="PIRSF" id="PIRSF015897">
    <property type="entry name" value="PRIB5"/>
    <property type="match status" value="1"/>
</dbReference>
<dbReference type="FunFam" id="3.40.50.1240:FF:000039">
    <property type="entry name" value="Phosphoglycerate mutase family protein"/>
    <property type="match status" value="1"/>
</dbReference>
<name>A0A8S0UQH5_OLEEU</name>
<dbReference type="EMBL" id="CACTIH010009046">
    <property type="protein sequence ID" value="CAA3020891.1"/>
    <property type="molecule type" value="Genomic_DNA"/>
</dbReference>
<gene>
    <name evidence="1" type="ORF">OLEA9_A087669</name>
</gene>
<organism evidence="1 2">
    <name type="scientific">Olea europaea subsp. europaea</name>
    <dbReference type="NCBI Taxonomy" id="158383"/>
    <lineage>
        <taxon>Eukaryota</taxon>
        <taxon>Viridiplantae</taxon>
        <taxon>Streptophyta</taxon>
        <taxon>Embryophyta</taxon>
        <taxon>Tracheophyta</taxon>
        <taxon>Spermatophyta</taxon>
        <taxon>Magnoliopsida</taxon>
        <taxon>eudicotyledons</taxon>
        <taxon>Gunneridae</taxon>
        <taxon>Pentapetalae</taxon>
        <taxon>asterids</taxon>
        <taxon>lamiids</taxon>
        <taxon>Lamiales</taxon>
        <taxon>Oleaceae</taxon>
        <taxon>Oleeae</taxon>
        <taxon>Olea</taxon>
    </lineage>
</organism>
<sequence length="304" mass="34201">MGGHPHTINTFNFLQYDTFLLPYLGKMDSSNEDQIQPHFIQNVVVMRHGDRIDSFEPLWPSTAARPWDPPLVDAGKVRAFYTGRKFRNQLGFPIHRVFVSPFLRCLQTASEVVSALCAVADQHDDPNDMSSHGVEIDPSKIKASIEYGLCEMLNPRAIRLDVAPEDGDFGFNIFQCESVLPAGTIDHTVEQVYKEMPQWQETVEGARARYPEVMKALADKYPSENLLLVTHGEGVGSVVSRFVQEADMVYDVAYCGYSHSKRPIFFSENQSFTAGDFVGSHQGQVGINFTHRNTESNDHLDKLN</sequence>
<dbReference type="Gramene" id="OE9A087669T2">
    <property type="protein sequence ID" value="OE9A087669C2"/>
    <property type="gene ID" value="OE9A087669"/>
</dbReference>
<evidence type="ECO:0000313" key="1">
    <source>
        <dbReference type="EMBL" id="CAA3020891.1"/>
    </source>
</evidence>
<protein>
    <submittedName>
        <fullName evidence="1">Uncharacterized protein</fullName>
    </submittedName>
</protein>
<dbReference type="SUPFAM" id="SSF53254">
    <property type="entry name" value="Phosphoglycerate mutase-like"/>
    <property type="match status" value="1"/>
</dbReference>
<dbReference type="InterPro" id="IPR012398">
    <property type="entry name" value="PRIB5"/>
</dbReference>
<keyword evidence="2" id="KW-1185">Reference proteome</keyword>
<comment type="caution">
    <text evidence="1">The sequence shown here is derived from an EMBL/GenBank/DDBJ whole genome shotgun (WGS) entry which is preliminary data.</text>
</comment>
<dbReference type="CDD" id="cd07040">
    <property type="entry name" value="HP"/>
    <property type="match status" value="1"/>
</dbReference>
<accession>A0A8S0UQH5</accession>
<dbReference type="PANTHER" id="PTHR16469">
    <property type="entry name" value="UBIQUITIN-ASSOCIATED AND SH3 DOMAIN-CONTAINING BA-RELATED"/>
    <property type="match status" value="1"/>
</dbReference>
<dbReference type="Gene3D" id="3.40.50.1240">
    <property type="entry name" value="Phosphoglycerate mutase-like"/>
    <property type="match status" value="1"/>
</dbReference>
<dbReference type="AlphaFoldDB" id="A0A8S0UQH5"/>
<dbReference type="InterPro" id="IPR029033">
    <property type="entry name" value="His_PPase_superfam"/>
</dbReference>
<dbReference type="OrthoDB" id="414418at2759"/>
<proteinExistence type="predicted"/>
<evidence type="ECO:0000313" key="2">
    <source>
        <dbReference type="Proteomes" id="UP000594638"/>
    </source>
</evidence>
<dbReference type="PANTHER" id="PTHR16469:SF27">
    <property type="entry name" value="UBIQUITIN-ASSOCIATED AND SH3 DOMAIN-CONTAINING BA-RELATED"/>
    <property type="match status" value="1"/>
</dbReference>
<dbReference type="InterPro" id="IPR051710">
    <property type="entry name" value="Phosphatase_SH3-domain"/>
</dbReference>
<dbReference type="Proteomes" id="UP000594638">
    <property type="component" value="Unassembled WGS sequence"/>
</dbReference>
<reference evidence="1 2" key="1">
    <citation type="submission" date="2019-12" db="EMBL/GenBank/DDBJ databases">
        <authorList>
            <person name="Alioto T."/>
            <person name="Alioto T."/>
            <person name="Gomez Garrido J."/>
        </authorList>
    </citation>
    <scope>NUCLEOTIDE SEQUENCE [LARGE SCALE GENOMIC DNA]</scope>
</reference>